<evidence type="ECO:0000256" key="3">
    <source>
        <dbReference type="ARBA" id="ARBA00023163"/>
    </source>
</evidence>
<dbReference type="SUPFAM" id="SSF46689">
    <property type="entry name" value="Homeodomain-like"/>
    <property type="match status" value="2"/>
</dbReference>
<accession>A0A0D6XTJ3</accession>
<dbReference type="Pfam" id="PF12833">
    <property type="entry name" value="HTH_18"/>
    <property type="match status" value="1"/>
</dbReference>
<dbReference type="Proteomes" id="UP000032366">
    <property type="component" value="Unassembled WGS sequence"/>
</dbReference>
<protein>
    <submittedName>
        <fullName evidence="6">AraC family transcriptional regulator</fullName>
    </submittedName>
</protein>
<dbReference type="SMART" id="SM00342">
    <property type="entry name" value="HTH_ARAC"/>
    <property type="match status" value="1"/>
</dbReference>
<evidence type="ECO:0000259" key="4">
    <source>
        <dbReference type="PROSITE" id="PS01124"/>
    </source>
</evidence>
<sequence length="284" mass="33355">MQLLWKKFKKRHIDANIDECGIEIGTPNTGYQYEVSKSAVLHVVMSGSGTFTYDGITHHLQAGDLFLLRRGMHVHYQSSLEDPWIYYWVGFSGQLAIDYLSRTQLIDTPVIQNWDTTAVSHLVEQMCHTARDYTVESADDIQHMRDLFDLLYTLYQTAPKPFQQQENEMYSNVREAIRFMNRSYMEPITIEQVARHVNMSRSYLYKMFKRNLDQSPQSYLMQLRMFQAAKLLKETSLQSQEIAMRVGYKEPLMFSKAFKKFFGINATTYRHKHQDSAHLMIENT</sequence>
<dbReference type="AlphaFoldDB" id="A0A0D6XTJ3"/>
<evidence type="ECO:0000313" key="8">
    <source>
        <dbReference type="Proteomes" id="UP000254100"/>
    </source>
</evidence>
<dbReference type="OrthoDB" id="9813413at2"/>
<dbReference type="InterPro" id="IPR009057">
    <property type="entry name" value="Homeodomain-like_sf"/>
</dbReference>
<dbReference type="Proteomes" id="UP000254100">
    <property type="component" value="Unassembled WGS sequence"/>
</dbReference>
<dbReference type="InterPro" id="IPR018060">
    <property type="entry name" value="HTH_AraC"/>
</dbReference>
<keyword evidence="3" id="KW-0804">Transcription</keyword>
<dbReference type="PANTHER" id="PTHR43280">
    <property type="entry name" value="ARAC-FAMILY TRANSCRIPTIONAL REGULATOR"/>
    <property type="match status" value="1"/>
</dbReference>
<evidence type="ECO:0000256" key="1">
    <source>
        <dbReference type="ARBA" id="ARBA00023015"/>
    </source>
</evidence>
<dbReference type="EMBL" id="UHDT01000001">
    <property type="protein sequence ID" value="SUM58277.1"/>
    <property type="molecule type" value="Genomic_DNA"/>
</dbReference>
<organism evidence="6 8">
    <name type="scientific">Staphylococcus microti</name>
    <dbReference type="NCBI Taxonomy" id="569857"/>
    <lineage>
        <taxon>Bacteria</taxon>
        <taxon>Bacillati</taxon>
        <taxon>Bacillota</taxon>
        <taxon>Bacilli</taxon>
        <taxon>Bacillales</taxon>
        <taxon>Staphylococcaceae</taxon>
        <taxon>Staphylococcus</taxon>
    </lineage>
</organism>
<reference evidence="5 7" key="1">
    <citation type="submission" date="2015-01" db="EMBL/GenBank/DDBJ databases">
        <authorList>
            <person name="Guo J."/>
        </authorList>
    </citation>
    <scope>NUCLEOTIDE SEQUENCE [LARGE SCALE GENOMIC DNA]</scope>
    <source>
        <strain evidence="5 7">DSM 22147</strain>
    </source>
</reference>
<dbReference type="PROSITE" id="PS01124">
    <property type="entry name" value="HTH_ARAC_FAMILY_2"/>
    <property type="match status" value="1"/>
</dbReference>
<evidence type="ECO:0000313" key="6">
    <source>
        <dbReference type="EMBL" id="SUM58277.1"/>
    </source>
</evidence>
<evidence type="ECO:0000256" key="2">
    <source>
        <dbReference type="ARBA" id="ARBA00023125"/>
    </source>
</evidence>
<keyword evidence="1" id="KW-0805">Transcription regulation</keyword>
<keyword evidence="2" id="KW-0238">DNA-binding</keyword>
<dbReference type="InterPro" id="IPR037923">
    <property type="entry name" value="HTH-like"/>
</dbReference>
<evidence type="ECO:0000313" key="7">
    <source>
        <dbReference type="Proteomes" id="UP000032366"/>
    </source>
</evidence>
<dbReference type="GO" id="GO:0043565">
    <property type="term" value="F:sequence-specific DNA binding"/>
    <property type="evidence" value="ECO:0007669"/>
    <property type="project" value="InterPro"/>
</dbReference>
<dbReference type="Gene3D" id="1.10.10.60">
    <property type="entry name" value="Homeodomain-like"/>
    <property type="match status" value="2"/>
</dbReference>
<dbReference type="GO" id="GO:0003700">
    <property type="term" value="F:DNA-binding transcription factor activity"/>
    <property type="evidence" value="ECO:0007669"/>
    <property type="project" value="InterPro"/>
</dbReference>
<dbReference type="RefSeq" id="WP_044359702.1">
    <property type="nucleotide sequence ID" value="NZ_JXWY01000031.1"/>
</dbReference>
<feature type="domain" description="HTH araC/xylS-type" evidence="4">
    <location>
        <begin position="174"/>
        <end position="272"/>
    </location>
</feature>
<dbReference type="SUPFAM" id="SSF51215">
    <property type="entry name" value="Regulatory protein AraC"/>
    <property type="match status" value="1"/>
</dbReference>
<proteinExistence type="predicted"/>
<dbReference type="CDD" id="cd06986">
    <property type="entry name" value="cupin_MmsR-like_N"/>
    <property type="match status" value="1"/>
</dbReference>
<dbReference type="EMBL" id="JXWY01000031">
    <property type="protein sequence ID" value="KIX91178.1"/>
    <property type="molecule type" value="Genomic_DNA"/>
</dbReference>
<reference evidence="6 8" key="2">
    <citation type="submission" date="2018-06" db="EMBL/GenBank/DDBJ databases">
        <authorList>
            <consortium name="Pathogen Informatics"/>
            <person name="Doyle S."/>
        </authorList>
    </citation>
    <scope>NUCLEOTIDE SEQUENCE [LARGE SCALE GENOMIC DNA]</scope>
    <source>
        <strain evidence="6 8">NCTC13832</strain>
    </source>
</reference>
<dbReference type="Gene3D" id="2.60.120.280">
    <property type="entry name" value="Regulatory protein AraC"/>
    <property type="match status" value="1"/>
</dbReference>
<dbReference type="STRING" id="569857.TP70_04360"/>
<name>A0A0D6XTJ3_9STAP</name>
<gene>
    <name evidence="6" type="primary">soxS</name>
    <name evidence="6" type="ORF">NCTC13832_02025</name>
    <name evidence="5" type="ORF">TP70_04360</name>
</gene>
<keyword evidence="7" id="KW-1185">Reference proteome</keyword>
<evidence type="ECO:0000313" key="5">
    <source>
        <dbReference type="EMBL" id="KIX91178.1"/>
    </source>
</evidence>
<dbReference type="Pfam" id="PF02311">
    <property type="entry name" value="AraC_binding"/>
    <property type="match status" value="1"/>
</dbReference>
<dbReference type="InterPro" id="IPR003313">
    <property type="entry name" value="AraC-bd"/>
</dbReference>
<dbReference type="PANTHER" id="PTHR43280:SF30">
    <property type="entry name" value="MMSAB OPERON REGULATORY PROTEIN"/>
    <property type="match status" value="1"/>
</dbReference>